<evidence type="ECO:0000259" key="1">
    <source>
        <dbReference type="Pfam" id="PF00126"/>
    </source>
</evidence>
<comment type="caution">
    <text evidence="2">The sequence shown here is derived from an EMBL/GenBank/DDBJ whole genome shotgun (WGS) entry which is preliminary data.</text>
</comment>
<protein>
    <submittedName>
        <fullName evidence="2">Molybdenum-binding transcriptional regulator</fullName>
    </submittedName>
</protein>
<evidence type="ECO:0000313" key="3">
    <source>
        <dbReference type="Proteomes" id="UP000028607"/>
    </source>
</evidence>
<reference evidence="3" key="1">
    <citation type="submission" date="2013-04" db="EMBL/GenBank/DDBJ databases">
        <title>Thioclava sp. 13D2W-2 Genome Sequencing.</title>
        <authorList>
            <person name="Lai Q."/>
            <person name="Li G."/>
            <person name="Shao Z."/>
        </authorList>
    </citation>
    <scope>NUCLEOTIDE SEQUENCE [LARGE SCALE GENOMIC DNA]</scope>
    <source>
        <strain evidence="3">13D2W-2</strain>
    </source>
</reference>
<dbReference type="Proteomes" id="UP000028607">
    <property type="component" value="Unassembled WGS sequence"/>
</dbReference>
<dbReference type="AlphaFoldDB" id="A0A085U1C4"/>
<dbReference type="RefSeq" id="WP_420340823.1">
    <property type="nucleotide sequence ID" value="NZ_AQRC01000001.1"/>
</dbReference>
<dbReference type="Gene3D" id="1.10.10.10">
    <property type="entry name" value="Winged helix-like DNA-binding domain superfamily/Winged helix DNA-binding domain"/>
    <property type="match status" value="1"/>
</dbReference>
<dbReference type="PATRIC" id="fig|1317124.6.peg.276"/>
<dbReference type="GO" id="GO:0003700">
    <property type="term" value="F:DNA-binding transcription factor activity"/>
    <property type="evidence" value="ECO:0007669"/>
    <property type="project" value="InterPro"/>
</dbReference>
<sequence>MMGERAKWAKEHREMELSRLMLRLYYGEAMLGPGKVRLLEEIAREGSISAAGRAMKMSYKRAWSLVEEMNAGFRVPLVESSRGGARGGGASLTPEGEAVLAAYRRLEEKIRETGAEEIARIGEMIGK</sequence>
<name>A0A085U1C4_9RHOB</name>
<proteinExistence type="predicted"/>
<evidence type="ECO:0000313" key="2">
    <source>
        <dbReference type="EMBL" id="KFE36771.1"/>
    </source>
</evidence>
<organism evidence="2 3">
    <name type="scientific">Thioclava atlantica</name>
    <dbReference type="NCBI Taxonomy" id="1317124"/>
    <lineage>
        <taxon>Bacteria</taxon>
        <taxon>Pseudomonadati</taxon>
        <taxon>Pseudomonadota</taxon>
        <taxon>Alphaproteobacteria</taxon>
        <taxon>Rhodobacterales</taxon>
        <taxon>Paracoccaceae</taxon>
        <taxon>Thioclava</taxon>
    </lineage>
</organism>
<dbReference type="PANTHER" id="PTHR30432:SF1">
    <property type="entry name" value="DNA-BINDING TRANSCRIPTIONAL DUAL REGULATOR MODE"/>
    <property type="match status" value="1"/>
</dbReference>
<dbReference type="InterPro" id="IPR036388">
    <property type="entry name" value="WH-like_DNA-bd_sf"/>
</dbReference>
<dbReference type="STRING" id="1317124.DW2_01395"/>
<dbReference type="SUPFAM" id="SSF46785">
    <property type="entry name" value="Winged helix' DNA-binding domain"/>
    <property type="match status" value="1"/>
</dbReference>
<feature type="domain" description="HTH lysR-type" evidence="1">
    <location>
        <begin position="36"/>
        <end position="97"/>
    </location>
</feature>
<reference evidence="2 3" key="2">
    <citation type="journal article" date="2015" name="Antonie Van Leeuwenhoek">
        <title>Thioclava indica sp. nov., isolated from surface seawater of the Indian Ocean.</title>
        <authorList>
            <person name="Liu Y."/>
            <person name="Lai Q."/>
            <person name="Du J."/>
            <person name="Xu H."/>
            <person name="Jiang L."/>
            <person name="Shao Z."/>
        </authorList>
    </citation>
    <scope>NUCLEOTIDE SEQUENCE [LARGE SCALE GENOMIC DNA]</scope>
    <source>
        <strain evidence="2 3">13D2W-2</strain>
    </source>
</reference>
<dbReference type="InterPro" id="IPR000847">
    <property type="entry name" value="LysR_HTH_N"/>
</dbReference>
<dbReference type="Pfam" id="PF00126">
    <property type="entry name" value="HTH_1"/>
    <property type="match status" value="1"/>
</dbReference>
<dbReference type="InterPro" id="IPR036390">
    <property type="entry name" value="WH_DNA-bd_sf"/>
</dbReference>
<keyword evidence="3" id="KW-1185">Reference proteome</keyword>
<dbReference type="PANTHER" id="PTHR30432">
    <property type="entry name" value="TRANSCRIPTIONAL REGULATOR MODE"/>
    <property type="match status" value="1"/>
</dbReference>
<gene>
    <name evidence="2" type="ORF">DW2_01395</name>
</gene>
<dbReference type="EMBL" id="AQRC01000001">
    <property type="protein sequence ID" value="KFE36771.1"/>
    <property type="molecule type" value="Genomic_DNA"/>
</dbReference>
<dbReference type="eggNOG" id="COG2005">
    <property type="taxonomic scope" value="Bacteria"/>
</dbReference>
<dbReference type="InterPro" id="IPR051815">
    <property type="entry name" value="Molybdate_resp_trans_reg"/>
</dbReference>
<accession>A0A085U1C4</accession>